<dbReference type="PANTHER" id="PTHR35394:SF5">
    <property type="entry name" value="DUF3176 DOMAIN-CONTAINING PROTEIN"/>
    <property type="match status" value="1"/>
</dbReference>
<accession>A0A8H6IYR6</accession>
<evidence type="ECO:0000256" key="2">
    <source>
        <dbReference type="SAM" id="Phobius"/>
    </source>
</evidence>
<dbReference type="Pfam" id="PF11374">
    <property type="entry name" value="DUF3176"/>
    <property type="match status" value="1"/>
</dbReference>
<feature type="region of interest" description="Disordered" evidence="1">
    <location>
        <begin position="1"/>
        <end position="50"/>
    </location>
</feature>
<dbReference type="Proteomes" id="UP000652219">
    <property type="component" value="Unassembled WGS sequence"/>
</dbReference>
<feature type="transmembrane region" description="Helical" evidence="2">
    <location>
        <begin position="189"/>
        <end position="211"/>
    </location>
</feature>
<dbReference type="InterPro" id="IPR031348">
    <property type="entry name" value="PigL_N"/>
</dbReference>
<organism evidence="4 5">
    <name type="scientific">Colletotrichum sojae</name>
    <dbReference type="NCBI Taxonomy" id="2175907"/>
    <lineage>
        <taxon>Eukaryota</taxon>
        <taxon>Fungi</taxon>
        <taxon>Dikarya</taxon>
        <taxon>Ascomycota</taxon>
        <taxon>Pezizomycotina</taxon>
        <taxon>Sordariomycetes</taxon>
        <taxon>Hypocreomycetidae</taxon>
        <taxon>Glomerellales</taxon>
        <taxon>Glomerellaceae</taxon>
        <taxon>Colletotrichum</taxon>
        <taxon>Colletotrichum orchidearum species complex</taxon>
    </lineage>
</organism>
<evidence type="ECO:0000259" key="3">
    <source>
        <dbReference type="Pfam" id="PF17111"/>
    </source>
</evidence>
<reference evidence="4 5" key="1">
    <citation type="journal article" date="2020" name="Phytopathology">
        <title>Genome Sequence Resources of Colletotrichum truncatum, C. plurivorum, C. musicola, and C. sojae: Four Species Pathogenic to Soybean (Glycine max).</title>
        <authorList>
            <person name="Rogerio F."/>
            <person name="Boufleur T.R."/>
            <person name="Ciampi-Guillardi M."/>
            <person name="Sukno S.A."/>
            <person name="Thon M.R."/>
            <person name="Massola Junior N.S."/>
            <person name="Baroncelli R."/>
        </authorList>
    </citation>
    <scope>NUCLEOTIDE SEQUENCE [LARGE SCALE GENOMIC DNA]</scope>
    <source>
        <strain evidence="4 5">LFN0009</strain>
    </source>
</reference>
<feature type="region of interest" description="Disordered" evidence="1">
    <location>
        <begin position="991"/>
        <end position="1010"/>
    </location>
</feature>
<evidence type="ECO:0000313" key="5">
    <source>
        <dbReference type="Proteomes" id="UP000652219"/>
    </source>
</evidence>
<dbReference type="Pfam" id="PF17111">
    <property type="entry name" value="PigL_N"/>
    <property type="match status" value="1"/>
</dbReference>
<sequence>MCPNVQPMHWEHSRGSSRDGRTEHIPIVRNPVAAPARPQEYSPDTDKGRSLKPYFSTAETFSTEASPVQESSQNKGPVKSIWSIWALELASLVLSLVFFAIIVVVLDRFNGRDLPTWPLKITLNSFLSLFTTLTKAAMLVPVCAAISHLQWVWFRGRGKSLYDFYLIDQASRGAWGSVVLLWRFRLQHLVACGAFLVAISALTSPMTQLAIDYAFTARDAIDCPTANCTFSRYQSLDVCMKMADITSHLQVEEIELPEGVERLPALETPVPDYPVYNVSLPGGYEFTHQSYMTLFTDALMGNDTFAFRDDPMQDARIVSVVVINAVPLIRNETRSRISPEMELGDIIDDTEGLEHQATEILFHLCVQSLQTEIVNGIETTKVVESSSSPAGRPFIQLDCGDIVYNGSYTCTDQPDDWNKTVALKGHGTASSDPARDGEPHVFIADHRAIERLADRVRTELAGLGTVQILPNYPNDKSLNVNAASPNFVNALFRHVLYSYRSLKTPEARTNQLQNIYQNVATSVSVLFRSKNFMLRASPEGMFNVTGEALREVVYVRITWPWILFLAVEIVIAVVFFLLAVLRGSSARDETQRDAASMFRDAKSSALATLVALSEDSRAAVGNGLVPVDRLENRAREVRVRLDGGQLVPVGEDTKDERSDRSSVSEKEVVGMPHGAVVHFDVSFRPGSTANGDPYRAHAHNRSAIEGIHAMDPLSITTACVGLAGTITTVSLSMTTFIRDVRDARSDIEDISRELLSLKTVLELIADDVENSSSPLPKNLEILPGVVSNCSRVVDDINSCIKAHDETRIQKRARWVTIGKGDMTKLKSNLESYKATLGLALDLLSITTLRDVQQEAVVAKQNTEMLIKDSREIADGTTKILEAIAALQARLLESLRENPSSFLLWRYVDELTSDDATVHDNAETRWEELSNFSPEEGRRSLTASPIVGLSVDHTTTAWYPYRYSDLHQVRGSVPSTRSTVLETWERPSSSRSRTTVTKWNPYGNGSSNQLWEPDDIQLSSDTFEILGPTGRQSLSLPRRRLQPFGSESVTHDVEPQREIPGHHMVWDSLRDPGNHRVRSFGSFGGFTKMPEVSSAPHDVPAPPATPGTRVFWVTPEESMRHASVEVVVLDSWLVSRESRTVQGQVPIVVAQCLKFLRAKVAAKDGTELSPGLLRREGFSSLDVINTLVSYLSSLTDSLVHWEVDSEQFSFYLRQLTRFRPGRMDFLECKEILSFLGRKTCSLPETRRFVFLYLLHELQVCHSGSQVSRSSVRDIGQAVFSITQESSSLGNDVGAQLMLMLVTNFTTFQQYLRVIHEGQVQFLTPFLWQKHAAALEKKKIR</sequence>
<protein>
    <recommendedName>
        <fullName evidence="3">Azaphilone pigments biosynthesis cluster protein L N-terminal domain-containing protein</fullName>
    </recommendedName>
</protein>
<dbReference type="InterPro" id="IPR021514">
    <property type="entry name" value="DUF3176"/>
</dbReference>
<feature type="compositionally biased region" description="Basic and acidic residues" evidence="1">
    <location>
        <begin position="9"/>
        <end position="26"/>
    </location>
</feature>
<dbReference type="EMBL" id="WIGN01000254">
    <property type="protein sequence ID" value="KAF6802931.1"/>
    <property type="molecule type" value="Genomic_DNA"/>
</dbReference>
<name>A0A8H6IYR6_9PEZI</name>
<keyword evidence="2" id="KW-0472">Membrane</keyword>
<keyword evidence="5" id="KW-1185">Reference proteome</keyword>
<feature type="transmembrane region" description="Helical" evidence="2">
    <location>
        <begin position="82"/>
        <end position="106"/>
    </location>
</feature>
<evidence type="ECO:0000313" key="4">
    <source>
        <dbReference type="EMBL" id="KAF6802931.1"/>
    </source>
</evidence>
<comment type="caution">
    <text evidence="4">The sequence shown here is derived from an EMBL/GenBank/DDBJ whole genome shotgun (WGS) entry which is preliminary data.</text>
</comment>
<feature type="compositionally biased region" description="Basic and acidic residues" evidence="1">
    <location>
        <begin position="651"/>
        <end position="667"/>
    </location>
</feature>
<keyword evidence="2" id="KW-1133">Transmembrane helix</keyword>
<proteinExistence type="predicted"/>
<feature type="region of interest" description="Disordered" evidence="1">
    <location>
        <begin position="648"/>
        <end position="667"/>
    </location>
</feature>
<feature type="domain" description="Azaphilone pigments biosynthesis cluster protein L N-terminal" evidence="3">
    <location>
        <begin position="710"/>
        <end position="887"/>
    </location>
</feature>
<gene>
    <name evidence="4" type="ORF">CSOJ01_11256</name>
</gene>
<feature type="transmembrane region" description="Helical" evidence="2">
    <location>
        <begin position="559"/>
        <end position="581"/>
    </location>
</feature>
<evidence type="ECO:0000256" key="1">
    <source>
        <dbReference type="SAM" id="MobiDB-lite"/>
    </source>
</evidence>
<dbReference type="PANTHER" id="PTHR35394">
    <property type="entry name" value="DUF3176 DOMAIN-CONTAINING PROTEIN"/>
    <property type="match status" value="1"/>
</dbReference>
<feature type="transmembrane region" description="Helical" evidence="2">
    <location>
        <begin position="126"/>
        <end position="149"/>
    </location>
</feature>
<keyword evidence="2" id="KW-0812">Transmembrane</keyword>